<feature type="binding site" evidence="5">
    <location>
        <position position="189"/>
    </location>
    <ligand>
        <name>S-adenosyl-L-methionine</name>
        <dbReference type="ChEBI" id="CHEBI:59789"/>
    </ligand>
</feature>
<keyword evidence="2 5" id="KW-0808">Transferase</keyword>
<dbReference type="InterPro" id="IPR010280">
    <property type="entry name" value="U5_MeTrfase_fam"/>
</dbReference>
<feature type="active site" description="Nucleophile" evidence="5">
    <location>
        <position position="294"/>
    </location>
</feature>
<feature type="active site" evidence="6">
    <location>
        <position position="294"/>
    </location>
</feature>
<protein>
    <submittedName>
        <fullName evidence="7">tRNA (Uridine(54)-C5)-methyltransferase TrmA</fullName>
        <ecNumber evidence="7">2.1.1.35</ecNumber>
    </submittedName>
</protein>
<proteinExistence type="inferred from homology"/>
<comment type="similarity">
    <text evidence="5">Belongs to the class I-like SAM-binding methyltransferase superfamily. RNA M5U methyltransferase family.</text>
</comment>
<keyword evidence="1 5" id="KW-0489">Methyltransferase</keyword>
<gene>
    <name evidence="7" type="primary">trmA</name>
    <name evidence="7" type="ORF">ISR29_00920</name>
</gene>
<keyword evidence="4" id="KW-0819">tRNA processing</keyword>
<dbReference type="GO" id="GO:0005829">
    <property type="term" value="C:cytosol"/>
    <property type="evidence" value="ECO:0007669"/>
    <property type="project" value="TreeGrafter"/>
</dbReference>
<evidence type="ECO:0000256" key="1">
    <source>
        <dbReference type="ARBA" id="ARBA00022603"/>
    </source>
</evidence>
<evidence type="ECO:0000256" key="5">
    <source>
        <dbReference type="PROSITE-ProRule" id="PRU01024"/>
    </source>
</evidence>
<dbReference type="AlphaFoldDB" id="A0A937JA96"/>
<dbReference type="EC" id="2.1.1.35" evidence="7"/>
<feature type="binding site" evidence="5">
    <location>
        <position position="269"/>
    </location>
    <ligand>
        <name>S-adenosyl-L-methionine</name>
        <dbReference type="ChEBI" id="CHEBI:59789"/>
    </ligand>
</feature>
<dbReference type="GO" id="GO:0008033">
    <property type="term" value="P:tRNA processing"/>
    <property type="evidence" value="ECO:0007669"/>
    <property type="project" value="UniProtKB-KW"/>
</dbReference>
<dbReference type="InterPro" id="IPR030390">
    <property type="entry name" value="MeTrfase_TrmA_AS"/>
</dbReference>
<dbReference type="Pfam" id="PF05958">
    <property type="entry name" value="tRNA_U5-meth_tr"/>
    <property type="match status" value="1"/>
</dbReference>
<accession>A0A937JA96</accession>
<dbReference type="GO" id="GO:0000049">
    <property type="term" value="F:tRNA binding"/>
    <property type="evidence" value="ECO:0007669"/>
    <property type="project" value="TreeGrafter"/>
</dbReference>
<evidence type="ECO:0000313" key="8">
    <source>
        <dbReference type="Proteomes" id="UP000705230"/>
    </source>
</evidence>
<dbReference type="GO" id="GO:0032259">
    <property type="term" value="P:methylation"/>
    <property type="evidence" value="ECO:0007669"/>
    <property type="project" value="UniProtKB-KW"/>
</dbReference>
<evidence type="ECO:0000256" key="6">
    <source>
        <dbReference type="PROSITE-ProRule" id="PRU10015"/>
    </source>
</evidence>
<dbReference type="PANTHER" id="PTHR47790:SF2">
    <property type="entry name" value="TRNA_TMRNA (URACIL-C(5))-METHYLTRANSFERASE"/>
    <property type="match status" value="1"/>
</dbReference>
<dbReference type="PANTHER" id="PTHR47790">
    <property type="entry name" value="TRNA/TMRNA (URACIL-C(5))-METHYLTRANSFERASE"/>
    <property type="match status" value="1"/>
</dbReference>
<feature type="binding site" evidence="5">
    <location>
        <position position="162"/>
    </location>
    <ligand>
        <name>S-adenosyl-L-methionine</name>
        <dbReference type="ChEBI" id="CHEBI:59789"/>
    </ligand>
</feature>
<dbReference type="Gene3D" id="3.40.50.150">
    <property type="entry name" value="Vaccinia Virus protein VP39"/>
    <property type="match status" value="1"/>
</dbReference>
<feature type="binding site" evidence="5">
    <location>
        <position position="210"/>
    </location>
    <ligand>
        <name>S-adenosyl-L-methionine</name>
        <dbReference type="ChEBI" id="CHEBI:59789"/>
    </ligand>
</feature>
<organism evidence="7 8">
    <name type="scientific">SAR86 cluster bacterium</name>
    <dbReference type="NCBI Taxonomy" id="2030880"/>
    <lineage>
        <taxon>Bacteria</taxon>
        <taxon>Pseudomonadati</taxon>
        <taxon>Pseudomonadota</taxon>
        <taxon>Gammaproteobacteria</taxon>
        <taxon>SAR86 cluster</taxon>
    </lineage>
</organism>
<dbReference type="Proteomes" id="UP000705230">
    <property type="component" value="Unassembled WGS sequence"/>
</dbReference>
<dbReference type="Gene3D" id="2.40.50.1070">
    <property type="match status" value="1"/>
</dbReference>
<dbReference type="CDD" id="cd02440">
    <property type="entry name" value="AdoMet_MTases"/>
    <property type="match status" value="1"/>
</dbReference>
<dbReference type="InterPro" id="IPR029063">
    <property type="entry name" value="SAM-dependent_MTases_sf"/>
</dbReference>
<dbReference type="GO" id="GO:0030697">
    <property type="term" value="F:tRNA (uracil(54)-C5)-methyltransferase activity, S-adenosyl methionine-dependent"/>
    <property type="evidence" value="ECO:0007669"/>
    <property type="project" value="UniProtKB-EC"/>
</dbReference>
<dbReference type="EMBL" id="JADHSG010000001">
    <property type="protein sequence ID" value="MBL6902748.1"/>
    <property type="molecule type" value="Genomic_DNA"/>
</dbReference>
<sequence length="335" mass="39135">MNKFTKLIKTLSKYYQKPVHFNLSPASGYRSRCEYGYKNNYYTMINNDKKIFLKTHILPSSSIQSVMEALLNLIKDNSALERKLFQINFRSTKDNILATLIYHKDIDGQWLNEAKIVASNLNINLIGRSRKKILSTGLIELEELVNVKDNFYLYQDDKTFYQPNKFLMPKMIEFSLSLINNPRDLLELYCGSGTFTIPMSRYFNKIFATENNRASIGYLKKSIIKNNISNISHSRLSDTEITEAFDGRLFRRMNDISLNDYDFSHVLVDPPRSGLNKNVIDILKRFENIIYISCNPETFVRDIEYLEDYKIDKLEVFDQFSNTPHLELIALISKI</sequence>
<dbReference type="SUPFAM" id="SSF53335">
    <property type="entry name" value="S-adenosyl-L-methionine-dependent methyltransferases"/>
    <property type="match status" value="1"/>
</dbReference>
<name>A0A937JA96_9GAMM</name>
<evidence type="ECO:0000256" key="3">
    <source>
        <dbReference type="ARBA" id="ARBA00022691"/>
    </source>
</evidence>
<keyword evidence="3 5" id="KW-0949">S-adenosyl-L-methionine</keyword>
<reference evidence="7" key="1">
    <citation type="submission" date="2020-10" db="EMBL/GenBank/DDBJ databases">
        <title>Microbiome of the Black Sea water column analyzed by genome centric metagenomics.</title>
        <authorList>
            <person name="Cabello-Yeves P.J."/>
            <person name="Callieri C."/>
            <person name="Picazo A."/>
            <person name="Mehrshad M."/>
            <person name="Haro-Moreno J.M."/>
            <person name="Roda-Garcia J."/>
            <person name="Dzembekova N."/>
            <person name="Slabakova V."/>
            <person name="Slabakova N."/>
            <person name="Moncheva S."/>
            <person name="Rodriguez-Valera F."/>
        </authorList>
    </citation>
    <scope>NUCLEOTIDE SEQUENCE</scope>
    <source>
        <strain evidence="7">BS30m-G43</strain>
    </source>
</reference>
<dbReference type="PROSITE" id="PS51687">
    <property type="entry name" value="SAM_MT_RNA_M5U"/>
    <property type="match status" value="1"/>
</dbReference>
<evidence type="ECO:0000256" key="2">
    <source>
        <dbReference type="ARBA" id="ARBA00022679"/>
    </source>
</evidence>
<dbReference type="GO" id="GO:0019843">
    <property type="term" value="F:rRNA binding"/>
    <property type="evidence" value="ECO:0007669"/>
    <property type="project" value="TreeGrafter"/>
</dbReference>
<dbReference type="InterPro" id="IPR011869">
    <property type="entry name" value="TrmA_MeTrfase"/>
</dbReference>
<dbReference type="PROSITE" id="PS01230">
    <property type="entry name" value="TRMA_1"/>
    <property type="match status" value="1"/>
</dbReference>
<evidence type="ECO:0000256" key="4">
    <source>
        <dbReference type="ARBA" id="ARBA00022694"/>
    </source>
</evidence>
<evidence type="ECO:0000313" key="7">
    <source>
        <dbReference type="EMBL" id="MBL6902748.1"/>
    </source>
</evidence>
<comment type="caution">
    <text evidence="7">The sequence shown here is derived from an EMBL/GenBank/DDBJ whole genome shotgun (WGS) entry which is preliminary data.</text>
</comment>